<gene>
    <name evidence="1" type="ORF">NDU88_008254</name>
</gene>
<proteinExistence type="predicted"/>
<dbReference type="AlphaFoldDB" id="A0AAV7NXB8"/>
<organism evidence="1 2">
    <name type="scientific">Pleurodeles waltl</name>
    <name type="common">Iberian ribbed newt</name>
    <dbReference type="NCBI Taxonomy" id="8319"/>
    <lineage>
        <taxon>Eukaryota</taxon>
        <taxon>Metazoa</taxon>
        <taxon>Chordata</taxon>
        <taxon>Craniata</taxon>
        <taxon>Vertebrata</taxon>
        <taxon>Euteleostomi</taxon>
        <taxon>Amphibia</taxon>
        <taxon>Batrachia</taxon>
        <taxon>Caudata</taxon>
        <taxon>Salamandroidea</taxon>
        <taxon>Salamandridae</taxon>
        <taxon>Pleurodelinae</taxon>
        <taxon>Pleurodeles</taxon>
    </lineage>
</organism>
<accession>A0AAV7NXB8</accession>
<evidence type="ECO:0000313" key="2">
    <source>
        <dbReference type="Proteomes" id="UP001066276"/>
    </source>
</evidence>
<name>A0AAV7NXB8_PLEWA</name>
<evidence type="ECO:0000313" key="1">
    <source>
        <dbReference type="EMBL" id="KAJ1120071.1"/>
    </source>
</evidence>
<reference evidence="1" key="1">
    <citation type="journal article" date="2022" name="bioRxiv">
        <title>Sequencing and chromosome-scale assembly of the giantPleurodeles waltlgenome.</title>
        <authorList>
            <person name="Brown T."/>
            <person name="Elewa A."/>
            <person name="Iarovenko S."/>
            <person name="Subramanian E."/>
            <person name="Araus A.J."/>
            <person name="Petzold A."/>
            <person name="Susuki M."/>
            <person name="Suzuki K.-i.T."/>
            <person name="Hayashi T."/>
            <person name="Toyoda A."/>
            <person name="Oliveira C."/>
            <person name="Osipova E."/>
            <person name="Leigh N.D."/>
            <person name="Simon A."/>
            <person name="Yun M.H."/>
        </authorList>
    </citation>
    <scope>NUCLEOTIDE SEQUENCE</scope>
    <source>
        <strain evidence="1">20211129_DDA</strain>
        <tissue evidence="1">Liver</tissue>
    </source>
</reference>
<keyword evidence="2" id="KW-1185">Reference proteome</keyword>
<sequence>MSRILRLDEVEIAATLSVLAAVTSRVAQLPSQPRLSCDIQSVPFDNFHISEPLHVSRRRTAEMRNFSGVAPRRAPRPIYRVDLSVGAYCARPPMSVSSMGFSSVSL</sequence>
<protein>
    <recommendedName>
        <fullName evidence="3">Secreted protein</fullName>
    </recommendedName>
</protein>
<comment type="caution">
    <text evidence="1">The sequence shown here is derived from an EMBL/GenBank/DDBJ whole genome shotgun (WGS) entry which is preliminary data.</text>
</comment>
<dbReference type="EMBL" id="JANPWB010000012">
    <property type="protein sequence ID" value="KAJ1120071.1"/>
    <property type="molecule type" value="Genomic_DNA"/>
</dbReference>
<evidence type="ECO:0008006" key="3">
    <source>
        <dbReference type="Google" id="ProtNLM"/>
    </source>
</evidence>
<dbReference type="Proteomes" id="UP001066276">
    <property type="component" value="Chromosome 8"/>
</dbReference>